<sequence length="391" mass="43662">MSSSLIQDTPPGSRPTTSGGMVRLDPVTESSSSDNSSLGEVGGSGDEAQPSPSGFSTSSHGSASTKSSASRNLETLPEYRISLGRIKPLGNPTLVPFKNEWRLKKTMGRHISMYMCSSILYEGSETIHQLWDPRPTLKATDGQKRGIEVGDLVHLNDYGEVMVLFNIFHSREANVARGATPPPEPYEHLEAIFNPGSHLRLVDIQKRKTYMSNNIRLVHPYNYHQSNKMLYEFTTTKKRGDSGAIVVLPDGGVESSLNDSFFQLPLVKKHFREHAPSWYQHARLSNMKNGSLYIVRKTYCARTWGIAAFASNDYVKDPITAKLRQHGPHEYLWETQDNRLKTGVYPSGSELEALQLREPPLNQCMGVGFKSHHSRESFEIFPGKEAIQLVV</sequence>
<keyword evidence="3" id="KW-1185">Reference proteome</keyword>
<dbReference type="AlphaFoldDB" id="A0A067SNN6"/>
<gene>
    <name evidence="2" type="ORF">GALMADRAFT_928621</name>
</gene>
<reference evidence="3" key="1">
    <citation type="journal article" date="2014" name="Proc. Natl. Acad. Sci. U.S.A.">
        <title>Extensive sampling of basidiomycete genomes demonstrates inadequacy of the white-rot/brown-rot paradigm for wood decay fungi.</title>
        <authorList>
            <person name="Riley R."/>
            <person name="Salamov A.A."/>
            <person name="Brown D.W."/>
            <person name="Nagy L.G."/>
            <person name="Floudas D."/>
            <person name="Held B.W."/>
            <person name="Levasseur A."/>
            <person name="Lombard V."/>
            <person name="Morin E."/>
            <person name="Otillar R."/>
            <person name="Lindquist E.A."/>
            <person name="Sun H."/>
            <person name="LaButti K.M."/>
            <person name="Schmutz J."/>
            <person name="Jabbour D."/>
            <person name="Luo H."/>
            <person name="Baker S.E."/>
            <person name="Pisabarro A.G."/>
            <person name="Walton J.D."/>
            <person name="Blanchette R.A."/>
            <person name="Henrissat B."/>
            <person name="Martin F."/>
            <person name="Cullen D."/>
            <person name="Hibbett D.S."/>
            <person name="Grigoriev I.V."/>
        </authorList>
    </citation>
    <scope>NUCLEOTIDE SEQUENCE [LARGE SCALE GENOMIC DNA]</scope>
    <source>
        <strain evidence="3">CBS 339.88</strain>
    </source>
</reference>
<evidence type="ECO:0000256" key="1">
    <source>
        <dbReference type="SAM" id="MobiDB-lite"/>
    </source>
</evidence>
<organism evidence="2 3">
    <name type="scientific">Galerina marginata (strain CBS 339.88)</name>
    <dbReference type="NCBI Taxonomy" id="685588"/>
    <lineage>
        <taxon>Eukaryota</taxon>
        <taxon>Fungi</taxon>
        <taxon>Dikarya</taxon>
        <taxon>Basidiomycota</taxon>
        <taxon>Agaricomycotina</taxon>
        <taxon>Agaricomycetes</taxon>
        <taxon>Agaricomycetidae</taxon>
        <taxon>Agaricales</taxon>
        <taxon>Agaricineae</taxon>
        <taxon>Strophariaceae</taxon>
        <taxon>Galerina</taxon>
    </lineage>
</organism>
<protein>
    <submittedName>
        <fullName evidence="2">Uncharacterized protein</fullName>
    </submittedName>
</protein>
<feature type="region of interest" description="Disordered" evidence="1">
    <location>
        <begin position="1"/>
        <end position="71"/>
    </location>
</feature>
<dbReference type="OrthoDB" id="3070764at2759"/>
<feature type="compositionally biased region" description="Low complexity" evidence="1">
    <location>
        <begin position="50"/>
        <end position="70"/>
    </location>
</feature>
<name>A0A067SNN6_GALM3</name>
<dbReference type="Proteomes" id="UP000027222">
    <property type="component" value="Unassembled WGS sequence"/>
</dbReference>
<dbReference type="HOGENOM" id="CLU_706051_0_0_1"/>
<accession>A0A067SNN6</accession>
<dbReference type="EMBL" id="KL142403">
    <property type="protein sequence ID" value="KDR69319.1"/>
    <property type="molecule type" value="Genomic_DNA"/>
</dbReference>
<proteinExistence type="predicted"/>
<evidence type="ECO:0000313" key="3">
    <source>
        <dbReference type="Proteomes" id="UP000027222"/>
    </source>
</evidence>
<evidence type="ECO:0000313" key="2">
    <source>
        <dbReference type="EMBL" id="KDR69319.1"/>
    </source>
</evidence>